<dbReference type="AlphaFoldDB" id="A0A2A6C595"/>
<reference evidence="1" key="2">
    <citation type="submission" date="2022-06" db="UniProtKB">
        <authorList>
            <consortium name="EnsemblMetazoa"/>
        </authorList>
    </citation>
    <scope>IDENTIFICATION</scope>
    <source>
        <strain evidence="1">PS312</strain>
    </source>
</reference>
<dbReference type="Proteomes" id="UP000005239">
    <property type="component" value="Unassembled WGS sequence"/>
</dbReference>
<protein>
    <submittedName>
        <fullName evidence="1">Uncharacterized protein</fullName>
    </submittedName>
</protein>
<proteinExistence type="predicted"/>
<gene>
    <name evidence="1" type="primary">WBGene00098283</name>
</gene>
<evidence type="ECO:0000313" key="1">
    <source>
        <dbReference type="EnsemblMetazoa" id="PPA08729.1"/>
    </source>
</evidence>
<reference evidence="2" key="1">
    <citation type="journal article" date="2008" name="Nat. Genet.">
        <title>The Pristionchus pacificus genome provides a unique perspective on nematode lifestyle and parasitism.</title>
        <authorList>
            <person name="Dieterich C."/>
            <person name="Clifton S.W."/>
            <person name="Schuster L.N."/>
            <person name="Chinwalla A."/>
            <person name="Delehaunty K."/>
            <person name="Dinkelacker I."/>
            <person name="Fulton L."/>
            <person name="Fulton R."/>
            <person name="Godfrey J."/>
            <person name="Minx P."/>
            <person name="Mitreva M."/>
            <person name="Roeseler W."/>
            <person name="Tian H."/>
            <person name="Witte H."/>
            <person name="Yang S.P."/>
            <person name="Wilson R.K."/>
            <person name="Sommer R.J."/>
        </authorList>
    </citation>
    <scope>NUCLEOTIDE SEQUENCE [LARGE SCALE GENOMIC DNA]</scope>
    <source>
        <strain evidence="2">PS312</strain>
    </source>
</reference>
<sequence>MVVLGDQRCVCRCCMCYKSCTATCKTCTLSKLSFYSIRMVIDKNMQVKKDKGEEIERLLSTPLKMEEEMNNTTSNIRSLQMEIERRKSLQEEKRKLISEYKQKKERHRKNINILNGTIQKFAKNLEKKPKNESTRDEILLVLEKQRTLWCRYMFDIYPLRKVDDVYVMRNAGMQAVPQKESLLNRFYTNSSLAMRNCLSFTLSSVNRHQPDAHSLALLVFSSHLVQVLARILDMKLPCELTIHSLISTREAFRSQWTKMSTSVSYVCSSLGVKVSDPHNSLICLFERLCEGPIRLNSSLPLIQFEPSHDQSDMEESNEWDTCDDFDPLTASVMTPQNYYK</sequence>
<accession>A0A2A6C595</accession>
<keyword evidence="2" id="KW-1185">Reference proteome</keyword>
<accession>A0A8R1Y9U0</accession>
<organism evidence="1 2">
    <name type="scientific">Pristionchus pacificus</name>
    <name type="common">Parasitic nematode worm</name>
    <dbReference type="NCBI Taxonomy" id="54126"/>
    <lineage>
        <taxon>Eukaryota</taxon>
        <taxon>Metazoa</taxon>
        <taxon>Ecdysozoa</taxon>
        <taxon>Nematoda</taxon>
        <taxon>Chromadorea</taxon>
        <taxon>Rhabditida</taxon>
        <taxon>Rhabditina</taxon>
        <taxon>Diplogasteromorpha</taxon>
        <taxon>Diplogasteroidea</taxon>
        <taxon>Neodiplogasteridae</taxon>
        <taxon>Pristionchus</taxon>
    </lineage>
</organism>
<evidence type="ECO:0000313" key="2">
    <source>
        <dbReference type="Proteomes" id="UP000005239"/>
    </source>
</evidence>
<dbReference type="EnsemblMetazoa" id="PPA08729.1">
    <property type="protein sequence ID" value="PPA08729.1"/>
    <property type="gene ID" value="WBGene00098283"/>
</dbReference>
<name>A0A2A6C595_PRIPA</name>